<dbReference type="AlphaFoldDB" id="A0A375EB86"/>
<sequence>MYDAKYRSSCSRVKSVLIVAFSMPQIATLGNNFLLLSLWSIFWRHILGRPNSARSITH</sequence>
<evidence type="ECO:0000313" key="4">
    <source>
        <dbReference type="Proteomes" id="UP000256952"/>
    </source>
</evidence>
<dbReference type="Proteomes" id="UP000256952">
    <property type="component" value="Plasmid CBM2613_p"/>
</dbReference>
<reference evidence="3 4" key="1">
    <citation type="submission" date="2018-01" db="EMBL/GenBank/DDBJ databases">
        <authorList>
            <person name="Gaut B.S."/>
            <person name="Morton B.R."/>
            <person name="Clegg M.T."/>
            <person name="Duvall M.R."/>
        </authorList>
    </citation>
    <scope>NUCLEOTIDE SEQUENCE [LARGE SCALE GENOMIC DNA]</scope>
    <source>
        <strain evidence="3">Cupriavidus taiwanensis STM 8555</strain>
        <plasmid evidence="3">I</plasmid>
        <plasmid evidence="4">Plasmid cbm2613_p</plasmid>
    </source>
</reference>
<feature type="transmembrane region" description="Helical" evidence="1">
    <location>
        <begin position="16"/>
        <end position="42"/>
    </location>
</feature>
<dbReference type="EMBL" id="LT976981">
    <property type="protein sequence ID" value="SOZ74370.1"/>
    <property type="molecule type" value="Genomic_DNA"/>
</dbReference>
<evidence type="ECO:0000313" key="2">
    <source>
        <dbReference type="EMBL" id="SOZ74370.1"/>
    </source>
</evidence>
<evidence type="ECO:0000256" key="1">
    <source>
        <dbReference type="SAM" id="Phobius"/>
    </source>
</evidence>
<organism evidence="2 4">
    <name type="scientific">Cupriavidus taiwanensis</name>
    <dbReference type="NCBI Taxonomy" id="164546"/>
    <lineage>
        <taxon>Bacteria</taxon>
        <taxon>Pseudomonadati</taxon>
        <taxon>Pseudomonadota</taxon>
        <taxon>Betaproteobacteria</taxon>
        <taxon>Burkholderiales</taxon>
        <taxon>Burkholderiaceae</taxon>
        <taxon>Cupriavidus</taxon>
    </lineage>
</organism>
<geneLocation type="plasmid" evidence="2">
    <name>CBM2613_p</name>
</geneLocation>
<accession>A0A375EB86</accession>
<keyword evidence="1" id="KW-0472">Membrane</keyword>
<geneLocation type="plasmid" evidence="3">
    <name>I</name>
</geneLocation>
<proteinExistence type="predicted"/>
<dbReference type="EMBL" id="LT984809">
    <property type="protein sequence ID" value="SPD48835.1"/>
    <property type="molecule type" value="Genomic_DNA"/>
</dbReference>
<geneLocation type="plasmid" evidence="4">
    <name>cbm2613_p</name>
</geneLocation>
<keyword evidence="1" id="KW-0812">Transmembrane</keyword>
<gene>
    <name evidence="3" type="ORF">CBM2612_P0180</name>
    <name evidence="2" type="ORF">CBM2613_P10018</name>
</gene>
<reference evidence="2" key="2">
    <citation type="submission" date="2018-01" db="EMBL/GenBank/DDBJ databases">
        <authorList>
            <person name="Clerissi C."/>
        </authorList>
    </citation>
    <scope>NUCLEOTIDE SEQUENCE</scope>
    <source>
        <strain evidence="2">Cupriavidus taiwanensis STM 8556</strain>
        <plasmid evidence="2">CBM2613_p</plasmid>
    </source>
</reference>
<evidence type="ECO:0000313" key="3">
    <source>
        <dbReference type="EMBL" id="SPD48835.1"/>
    </source>
</evidence>
<keyword evidence="2" id="KW-0614">Plasmid</keyword>
<name>A0A375EB86_9BURK</name>
<keyword evidence="1" id="KW-1133">Transmembrane helix</keyword>
<protein>
    <submittedName>
        <fullName evidence="2">Uncharacterized protein</fullName>
    </submittedName>
</protein>